<name>A0A3P3W7F4_9FLAO</name>
<dbReference type="NCBIfam" id="TIGR04131">
    <property type="entry name" value="Bac_Flav_CTERM"/>
    <property type="match status" value="1"/>
</dbReference>
<comment type="caution">
    <text evidence="1">The sequence shown here is derived from an EMBL/GenBank/DDBJ whole genome shotgun (WGS) entry which is preliminary data.</text>
</comment>
<dbReference type="InterPro" id="IPR026341">
    <property type="entry name" value="T9SS_type_B"/>
</dbReference>
<dbReference type="AlphaFoldDB" id="A0A3P3W7F4"/>
<dbReference type="Pfam" id="PF13585">
    <property type="entry name" value="CHU_C"/>
    <property type="match status" value="1"/>
</dbReference>
<protein>
    <submittedName>
        <fullName evidence="1">Gliding motility-associated C-terminal domain-containing protein</fullName>
    </submittedName>
</protein>
<gene>
    <name evidence="1" type="ORF">EG240_08050</name>
</gene>
<sequence length="420" mass="47183">MRKIVNTISVFILGLQCQAQVNEAVNRGLIYTKTGTQVSSNLNFTNESSGNFINNGEFHFYRNYKNEGLFSYSSNSTSGYVVFEGKNDIIQKITGDSPSFFYDVLFNKPAIDYAFHLDNEIESSGIVNFYDGIVLVNKNNGGSFTFLDGANQTNASSKSFVDGLVTKEGNDSFKFPIGGSGNYRFAGISAPSNVVDQYIGQYFYENTDNLYPHKNKTGVINKINDKEYWIINKEIYSKNSVILTLSWDDQITPKDLLVEDAKYLHVVRWDLSQNLWVDEGGIVDFQNKTVTTPVEVDGFGIFTLATIKPNLLNPGDVVIYDGVTPDGDGINDYLIIDNIQNFPKNSVKIFNRWGTEVYHTSNYDSDNNVFNGFANTGQSFGGSNKLPTGTYYYILEYEYNRDGESYMVNKAGFLHLENND</sequence>
<accession>A0A3P3W7F4</accession>
<dbReference type="Proteomes" id="UP000275719">
    <property type="component" value="Unassembled WGS sequence"/>
</dbReference>
<keyword evidence="2" id="KW-1185">Reference proteome</keyword>
<evidence type="ECO:0000313" key="1">
    <source>
        <dbReference type="EMBL" id="RRJ90634.1"/>
    </source>
</evidence>
<evidence type="ECO:0000313" key="2">
    <source>
        <dbReference type="Proteomes" id="UP000275719"/>
    </source>
</evidence>
<dbReference type="EMBL" id="RQVQ01000015">
    <property type="protein sequence ID" value="RRJ90634.1"/>
    <property type="molecule type" value="Genomic_DNA"/>
</dbReference>
<proteinExistence type="predicted"/>
<organism evidence="1 2">
    <name type="scientific">Paenimyroides tangerinum</name>
    <dbReference type="NCBI Taxonomy" id="2488728"/>
    <lineage>
        <taxon>Bacteria</taxon>
        <taxon>Pseudomonadati</taxon>
        <taxon>Bacteroidota</taxon>
        <taxon>Flavobacteriia</taxon>
        <taxon>Flavobacteriales</taxon>
        <taxon>Flavobacteriaceae</taxon>
        <taxon>Paenimyroides</taxon>
    </lineage>
</organism>
<reference evidence="1 2" key="1">
    <citation type="submission" date="2018-11" db="EMBL/GenBank/DDBJ databases">
        <title>Flavobacterium sp. nov., YIM 102701-2 draft genome.</title>
        <authorList>
            <person name="Li G."/>
            <person name="Jiang Y."/>
        </authorList>
    </citation>
    <scope>NUCLEOTIDE SEQUENCE [LARGE SCALE GENOMIC DNA]</scope>
    <source>
        <strain evidence="1 2">YIM 102701-2</strain>
    </source>
</reference>